<dbReference type="SMART" id="SM00220">
    <property type="entry name" value="S_TKc"/>
    <property type="match status" value="1"/>
</dbReference>
<evidence type="ECO:0000259" key="2">
    <source>
        <dbReference type="PROSITE" id="PS50011"/>
    </source>
</evidence>
<dbReference type="AlphaFoldDB" id="A0A1I7ZAU9"/>
<dbReference type="Proteomes" id="UP000095287">
    <property type="component" value="Unplaced"/>
</dbReference>
<dbReference type="PROSITE" id="PS50011">
    <property type="entry name" value="PROTEIN_KINASE_DOM"/>
    <property type="match status" value="1"/>
</dbReference>
<reference evidence="6" key="1">
    <citation type="submission" date="2016-11" db="UniProtKB">
        <authorList>
            <consortium name="WormBaseParasite"/>
        </authorList>
    </citation>
    <scope>IDENTIFICATION</scope>
</reference>
<dbReference type="Gene3D" id="1.10.510.10">
    <property type="entry name" value="Transferase(Phosphotransferase) domain 1"/>
    <property type="match status" value="1"/>
</dbReference>
<feature type="domain" description="Rhodanese" evidence="4">
    <location>
        <begin position="711"/>
        <end position="810"/>
    </location>
</feature>
<dbReference type="SUPFAM" id="SSF47923">
    <property type="entry name" value="Ypt/Rab-GAP domain of gyp1p"/>
    <property type="match status" value="2"/>
</dbReference>
<dbReference type="WBParaSite" id="L893_g24593.t1">
    <property type="protein sequence ID" value="L893_g24593.t1"/>
    <property type="gene ID" value="L893_g24593"/>
</dbReference>
<dbReference type="PROSITE" id="PS50086">
    <property type="entry name" value="TBC_RABGAP"/>
    <property type="match status" value="1"/>
</dbReference>
<evidence type="ECO:0000256" key="1">
    <source>
        <dbReference type="ARBA" id="ARBA00022468"/>
    </source>
</evidence>
<dbReference type="InterPro" id="IPR000195">
    <property type="entry name" value="Rab-GAP-TBC_dom"/>
</dbReference>
<dbReference type="GO" id="GO:0005096">
    <property type="term" value="F:GTPase activator activity"/>
    <property type="evidence" value="ECO:0007669"/>
    <property type="project" value="UniProtKB-KW"/>
</dbReference>
<dbReference type="Gene3D" id="3.40.250.10">
    <property type="entry name" value="Rhodanese-like domain"/>
    <property type="match status" value="1"/>
</dbReference>
<dbReference type="InterPro" id="IPR000719">
    <property type="entry name" value="Prot_kinase_dom"/>
</dbReference>
<evidence type="ECO:0000313" key="5">
    <source>
        <dbReference type="Proteomes" id="UP000095287"/>
    </source>
</evidence>
<dbReference type="Pfam" id="PF00566">
    <property type="entry name" value="RabGAP-TBC"/>
    <property type="match status" value="1"/>
</dbReference>
<name>A0A1I7ZAU9_9BILA</name>
<dbReference type="Pfam" id="PF00069">
    <property type="entry name" value="Pkinase"/>
    <property type="match status" value="1"/>
</dbReference>
<dbReference type="SUPFAM" id="SSF52821">
    <property type="entry name" value="Rhodanese/Cell cycle control phosphatase"/>
    <property type="match status" value="1"/>
</dbReference>
<dbReference type="FunFam" id="1.10.8.270:FF:000044">
    <property type="entry name" value="TBC Kinase homolog"/>
    <property type="match status" value="1"/>
</dbReference>
<proteinExistence type="predicted"/>
<dbReference type="SUPFAM" id="SSF56112">
    <property type="entry name" value="Protein kinase-like (PK-like)"/>
    <property type="match status" value="1"/>
</dbReference>
<dbReference type="PANTHER" id="PTHR22957">
    <property type="entry name" value="TBC1 DOMAIN FAMILY MEMBER GTPASE-ACTIVATING PROTEIN"/>
    <property type="match status" value="1"/>
</dbReference>
<dbReference type="PANTHER" id="PTHR22957:SF168">
    <property type="entry name" value="TBC DOMAIN-CONTAINING PROTEIN KINASE-LIKE PROTEIN"/>
    <property type="match status" value="1"/>
</dbReference>
<keyword evidence="1" id="KW-0343">GTPase activation</keyword>
<evidence type="ECO:0000259" key="4">
    <source>
        <dbReference type="PROSITE" id="PS50206"/>
    </source>
</evidence>
<evidence type="ECO:0000259" key="3">
    <source>
        <dbReference type="PROSITE" id="PS50086"/>
    </source>
</evidence>
<dbReference type="InterPro" id="IPR001763">
    <property type="entry name" value="Rhodanese-like_dom"/>
</dbReference>
<evidence type="ECO:0000313" key="6">
    <source>
        <dbReference type="WBParaSite" id="L893_g24593.t1"/>
    </source>
</evidence>
<dbReference type="Gene3D" id="1.10.8.270">
    <property type="entry name" value="putative rabgap domain of human tbc1 domain family member 14 like domains"/>
    <property type="match status" value="1"/>
</dbReference>
<dbReference type="InterPro" id="IPR036873">
    <property type="entry name" value="Rhodanese-like_dom_sf"/>
</dbReference>
<keyword evidence="5" id="KW-1185">Reference proteome</keyword>
<organism evidence="5 6">
    <name type="scientific">Steinernema glaseri</name>
    <dbReference type="NCBI Taxonomy" id="37863"/>
    <lineage>
        <taxon>Eukaryota</taxon>
        <taxon>Metazoa</taxon>
        <taxon>Ecdysozoa</taxon>
        <taxon>Nematoda</taxon>
        <taxon>Chromadorea</taxon>
        <taxon>Rhabditida</taxon>
        <taxon>Tylenchina</taxon>
        <taxon>Panagrolaimomorpha</taxon>
        <taxon>Strongyloidoidea</taxon>
        <taxon>Steinernematidae</taxon>
        <taxon>Steinernema</taxon>
    </lineage>
</organism>
<dbReference type="GO" id="GO:0005524">
    <property type="term" value="F:ATP binding"/>
    <property type="evidence" value="ECO:0007669"/>
    <property type="project" value="InterPro"/>
</dbReference>
<feature type="domain" description="Protein kinase" evidence="2">
    <location>
        <begin position="1"/>
        <end position="265"/>
    </location>
</feature>
<dbReference type="Pfam" id="PF00581">
    <property type="entry name" value="Rhodanese"/>
    <property type="match status" value="1"/>
</dbReference>
<dbReference type="Gene3D" id="1.10.472.80">
    <property type="entry name" value="Ypt/Rab-GAP domain of gyp1p, domain 3"/>
    <property type="match status" value="1"/>
</dbReference>
<feature type="domain" description="Rab-GAP TBC" evidence="3">
    <location>
        <begin position="426"/>
        <end position="611"/>
    </location>
</feature>
<sequence length="810" mass="91646">MHIDLIKFGAITLLGKDADEVSKTSFTSLPISPSTRMIGRFATLTALNHPGICKYVEMTRSQAAQNITIVISEDYGKSLASCMPLFMNEVDIFALVGEVVEALSFLHSKAIVVGYLTAENVLLREVDGSLHAGLSQYGLHYISDGGRDLDFPLANVYYTAPELWRANTVASGKSDVWSLGIILAELITGQLISQIWNEDEYLVVMRYLIKNSNCRSILQGLLEKLSAHTVVQNEHGNELFKIAESCLQVLPSNRMSCRQLLQMFFPQSQDKKYSFPDQLASIDQRNEMFYLWKLCGSSVETILINRGVIQLKSPLLSVPSCVVDDYSTLGCHNYNVCDLDLKVFALPISNMKKRLSDISPRLLHKSYEYESKDAVGSNSTPTPYILPTVVKEKDIDYQASRMRAIAHLIQSYPFKRSKLLEEVKLDVPPLYRGRIWATLLNVRKDSVDRFFGIDTISEQPSDRQLQVDIPRCHQYEELMTSPAAHRKLKSLLKAWLFKHPHYVYWQGLDSLTAPFLVLNFNDIPLAYACLNSFINRYLKDFFLKDNSAVIQEYLCVFNHLVSFLDAELFTHLRKMDFLPELFAIPWFLTCFAHVLPLYKLFHLWDTLLLVDSSFPLFIGVAILAQLRPQLIDSHFNDAILLFSDLPDLSIDQVVGDSLSFYNSVPQSCAYRQHATCHLDENHGQLIDYSVQELREFHCPRISPHDMLTLLKEGTILIIDVRSSVEYNRGSIQGSISFPYTDDISDSSFSIISFAVETAVANCHTICVLDNSHLDHARKLSAELVSRCYNRVCILDGGLQALSAELFTVSS</sequence>
<protein>
    <submittedName>
        <fullName evidence="6">TBC domain-containing protein kinase-like protein</fullName>
    </submittedName>
</protein>
<dbReference type="InterPro" id="IPR011009">
    <property type="entry name" value="Kinase-like_dom_sf"/>
</dbReference>
<dbReference type="SMART" id="SM00164">
    <property type="entry name" value="TBC"/>
    <property type="match status" value="1"/>
</dbReference>
<dbReference type="PROSITE" id="PS50206">
    <property type="entry name" value="RHODANESE_3"/>
    <property type="match status" value="1"/>
</dbReference>
<accession>A0A1I7ZAU9</accession>
<dbReference type="GO" id="GO:0004672">
    <property type="term" value="F:protein kinase activity"/>
    <property type="evidence" value="ECO:0007669"/>
    <property type="project" value="InterPro"/>
</dbReference>
<dbReference type="SMART" id="SM00450">
    <property type="entry name" value="RHOD"/>
    <property type="match status" value="1"/>
</dbReference>
<dbReference type="InterPro" id="IPR035969">
    <property type="entry name" value="Rab-GAP_TBC_sf"/>
</dbReference>